<dbReference type="SUPFAM" id="SSF53474">
    <property type="entry name" value="alpha/beta-Hydrolases"/>
    <property type="match status" value="1"/>
</dbReference>
<sequence>MIEERMVSIAVSGAADASIALRRFTPLAGGPAILLLHGLGERGEVFRPAAGAGLAPWLAEVGYDVYVPDLRDRATQSSPLPDISQTQLICEDLPALFQLIAGEHPAERFAVIAHGWGGVLLACALCREPTWLDHVAGVVHIGARRVCAQRNWQRWLQLDLLWNRLAPLWGRRLGYVPLSRLGLGTADISLRLHADAQLWQNGGNWRDPQDGFDYSAALDGITWPSSLYLAGRGDHCMGHFADVKAFARELGRHDAQLLKLQRGAGSSRDYGHRDVLTHPQAMDDHFPLILSWLARQTDVQTP</sequence>
<accession>A0A078MM34</accession>
<dbReference type="PATRIC" id="fig|1461581.3.peg.2831"/>
<dbReference type="Pfam" id="PF00561">
    <property type="entry name" value="Abhydrolase_1"/>
    <property type="match status" value="1"/>
</dbReference>
<dbReference type="EMBL" id="LM997413">
    <property type="protein sequence ID" value="CEA06487.1"/>
    <property type="molecule type" value="Genomic_DNA"/>
</dbReference>
<dbReference type="RefSeq" id="WP_052508817.1">
    <property type="nucleotide sequence ID" value="NZ_LK391969.1"/>
</dbReference>
<dbReference type="InterPro" id="IPR029058">
    <property type="entry name" value="AB_hydrolase_fold"/>
</dbReference>
<dbReference type="AlphaFoldDB" id="A0A078MM34"/>
<proteinExistence type="predicted"/>
<organism evidence="2">
    <name type="scientific">Pseudomonas saudimassiliensis</name>
    <dbReference type="NCBI Taxonomy" id="1461581"/>
    <lineage>
        <taxon>Bacteria</taxon>
        <taxon>Pseudomonadati</taxon>
        <taxon>Pseudomonadota</taxon>
        <taxon>Gammaproteobacteria</taxon>
        <taxon>Pseudomonadales</taxon>
        <taxon>Pseudomonadaceae</taxon>
        <taxon>Pseudomonas</taxon>
    </lineage>
</organism>
<protein>
    <submittedName>
        <fullName evidence="2">EstX protein</fullName>
    </submittedName>
</protein>
<dbReference type="EMBL" id="LK391969">
    <property type="protein sequence ID" value="CEF27912.1"/>
    <property type="molecule type" value="Genomic_DNA"/>
</dbReference>
<dbReference type="InterPro" id="IPR000073">
    <property type="entry name" value="AB_hydrolase_1"/>
</dbReference>
<gene>
    <name evidence="2" type="primary">estX</name>
    <name evidence="2" type="ORF">BN1049_02875</name>
</gene>
<feature type="domain" description="AB hydrolase-1" evidence="1">
    <location>
        <begin position="31"/>
        <end position="177"/>
    </location>
</feature>
<evidence type="ECO:0000313" key="2">
    <source>
        <dbReference type="EMBL" id="CEA06487.1"/>
    </source>
</evidence>
<dbReference type="Gene3D" id="3.40.50.1820">
    <property type="entry name" value="alpha/beta hydrolase"/>
    <property type="match status" value="1"/>
</dbReference>
<evidence type="ECO:0000259" key="1">
    <source>
        <dbReference type="Pfam" id="PF00561"/>
    </source>
</evidence>
<dbReference type="OrthoDB" id="7813811at2"/>
<reference evidence="2" key="1">
    <citation type="submission" date="2014-07" db="EMBL/GenBank/DDBJ databases">
        <authorList>
            <person name="Urmite Genomes Urmite Genomes"/>
        </authorList>
    </citation>
    <scope>NUCLEOTIDE SEQUENCE</scope>
    <source>
        <strain evidence="2">12M76_air</strain>
    </source>
</reference>
<name>A0A078MM34_9PSED</name>